<proteinExistence type="predicted"/>
<evidence type="ECO:0000313" key="2">
    <source>
        <dbReference type="Proteomes" id="UP001482620"/>
    </source>
</evidence>
<keyword evidence="2" id="KW-1185">Reference proteome</keyword>
<protein>
    <submittedName>
        <fullName evidence="1">Uncharacterized protein</fullName>
    </submittedName>
</protein>
<evidence type="ECO:0000313" key="1">
    <source>
        <dbReference type="EMBL" id="MEQ2248930.1"/>
    </source>
</evidence>
<name>A0ABV0UWZ2_9TELE</name>
<comment type="caution">
    <text evidence="1">The sequence shown here is derived from an EMBL/GenBank/DDBJ whole genome shotgun (WGS) entry which is preliminary data.</text>
</comment>
<organism evidence="1 2">
    <name type="scientific">Ilyodon furcidens</name>
    <name type="common">goldbreast splitfin</name>
    <dbReference type="NCBI Taxonomy" id="33524"/>
    <lineage>
        <taxon>Eukaryota</taxon>
        <taxon>Metazoa</taxon>
        <taxon>Chordata</taxon>
        <taxon>Craniata</taxon>
        <taxon>Vertebrata</taxon>
        <taxon>Euteleostomi</taxon>
        <taxon>Actinopterygii</taxon>
        <taxon>Neopterygii</taxon>
        <taxon>Teleostei</taxon>
        <taxon>Neoteleostei</taxon>
        <taxon>Acanthomorphata</taxon>
        <taxon>Ovalentaria</taxon>
        <taxon>Atherinomorphae</taxon>
        <taxon>Cyprinodontiformes</taxon>
        <taxon>Goodeidae</taxon>
        <taxon>Ilyodon</taxon>
    </lineage>
</organism>
<dbReference type="Proteomes" id="UP001482620">
    <property type="component" value="Unassembled WGS sequence"/>
</dbReference>
<gene>
    <name evidence="1" type="ORF">ILYODFUR_024175</name>
</gene>
<sequence length="102" mass="11255">MTALCILSSPLSPPQHPEHRCILAASSRDTIRIHSISTAPTIALPFCPFIYLYVCLWPSSLRCLGFHWNEMLVVSPLSISPSPLLSLSHSRLVCVSLSDIIQ</sequence>
<reference evidence="1 2" key="1">
    <citation type="submission" date="2021-06" db="EMBL/GenBank/DDBJ databases">
        <authorList>
            <person name="Palmer J.M."/>
        </authorList>
    </citation>
    <scope>NUCLEOTIDE SEQUENCE [LARGE SCALE GENOMIC DNA]</scope>
    <source>
        <strain evidence="2">if_2019</strain>
        <tissue evidence="1">Muscle</tissue>
    </source>
</reference>
<dbReference type="EMBL" id="JAHRIQ010083937">
    <property type="protein sequence ID" value="MEQ2248930.1"/>
    <property type="molecule type" value="Genomic_DNA"/>
</dbReference>
<accession>A0ABV0UWZ2</accession>